<dbReference type="Gramene" id="OGLUM10G10750.1">
    <property type="protein sequence ID" value="OGLUM10G10750.1"/>
    <property type="gene ID" value="OGLUM10G10750"/>
</dbReference>
<evidence type="ECO:0000313" key="5">
    <source>
        <dbReference type="EnsemblPlants" id="OGLUM10G10750.1"/>
    </source>
</evidence>
<accession>A0A0E0BAU8</accession>
<dbReference type="Proteomes" id="UP000026961">
    <property type="component" value="Chromosome 10"/>
</dbReference>
<dbReference type="PROSITE" id="PS51138">
    <property type="entry name" value="ENT"/>
    <property type="match status" value="1"/>
</dbReference>
<comment type="subcellular location">
    <subcellularLocation>
        <location evidence="1">Nucleus</location>
    </subcellularLocation>
</comment>
<sequence length="311" mass="34644">MIGGVGADWGRDAARRELVSSSRARLRVLVVEDVEETQVFGHEPVLVRPGLLLFPPISRCRRRRPCPRPLYRPGSEERVVRSADGGDRDRATRRAGVGLVAARRDERSCEVGKVEVEVATRGRDGAGGDGGGGAGKGKAEVVGEWEDESPVFTRAHGRFCKKSAAAPPPRRQDDCIIQFLLIQAEGSWDEQTTNSGMKGIDRMRISSRMRKSVNLPNFLEMEWTRRNNIDVMMDSLDLVPVVTDAGDTAFQIHCLERSAYASVLRTFFAMSKLLSRKVEKLYLITIVLMVVNGLHGQVANYKRKGREKIQR</sequence>
<protein>
    <recommendedName>
        <fullName evidence="4">ENT domain-containing protein</fullName>
    </recommendedName>
</protein>
<evidence type="ECO:0000259" key="4">
    <source>
        <dbReference type="PROSITE" id="PS51138"/>
    </source>
</evidence>
<evidence type="ECO:0000256" key="1">
    <source>
        <dbReference type="ARBA" id="ARBA00004123"/>
    </source>
</evidence>
<dbReference type="HOGENOM" id="CLU_895382_0_0_1"/>
<evidence type="ECO:0000313" key="6">
    <source>
        <dbReference type="Proteomes" id="UP000026961"/>
    </source>
</evidence>
<proteinExistence type="predicted"/>
<dbReference type="EnsemblPlants" id="OGLUM10G10750.1">
    <property type="protein sequence ID" value="OGLUM10G10750.1"/>
    <property type="gene ID" value="OGLUM10G10750"/>
</dbReference>
<dbReference type="GO" id="GO:0005634">
    <property type="term" value="C:nucleus"/>
    <property type="evidence" value="ECO:0007669"/>
    <property type="project" value="UniProtKB-SubCell"/>
</dbReference>
<feature type="domain" description="ENT" evidence="4">
    <location>
        <begin position="248"/>
        <end position="311"/>
    </location>
</feature>
<keyword evidence="3" id="KW-0812">Transmembrane</keyword>
<keyword evidence="2" id="KW-0539">Nucleus</keyword>
<keyword evidence="3" id="KW-0472">Membrane</keyword>
<dbReference type="SUPFAM" id="SSF158639">
    <property type="entry name" value="ENT-like"/>
    <property type="match status" value="1"/>
</dbReference>
<dbReference type="AlphaFoldDB" id="A0A0E0BAU8"/>
<reference evidence="5" key="1">
    <citation type="submission" date="2015-04" db="UniProtKB">
        <authorList>
            <consortium name="EnsemblPlants"/>
        </authorList>
    </citation>
    <scope>IDENTIFICATION</scope>
</reference>
<reference evidence="5" key="2">
    <citation type="submission" date="2018-05" db="EMBL/GenBank/DDBJ databases">
        <title>OgluRS3 (Oryza glumaepatula Reference Sequence Version 3).</title>
        <authorList>
            <person name="Zhang J."/>
            <person name="Kudrna D."/>
            <person name="Lee S."/>
            <person name="Talag J."/>
            <person name="Welchert J."/>
            <person name="Wing R.A."/>
        </authorList>
    </citation>
    <scope>NUCLEOTIDE SEQUENCE [LARGE SCALE GENOMIC DNA]</scope>
</reference>
<dbReference type="InterPro" id="IPR005491">
    <property type="entry name" value="ENT_dom"/>
</dbReference>
<feature type="transmembrane region" description="Helical" evidence="3">
    <location>
        <begin position="281"/>
        <end position="301"/>
    </location>
</feature>
<evidence type="ECO:0000256" key="2">
    <source>
        <dbReference type="ARBA" id="ARBA00023242"/>
    </source>
</evidence>
<name>A0A0E0BAU8_9ORYZ</name>
<dbReference type="InterPro" id="IPR036142">
    <property type="entry name" value="ENT_dom-like_sf"/>
</dbReference>
<keyword evidence="3" id="KW-1133">Transmembrane helix</keyword>
<dbReference type="STRING" id="40148.A0A0E0BAU8"/>
<organism evidence="5">
    <name type="scientific">Oryza glumipatula</name>
    <dbReference type="NCBI Taxonomy" id="40148"/>
    <lineage>
        <taxon>Eukaryota</taxon>
        <taxon>Viridiplantae</taxon>
        <taxon>Streptophyta</taxon>
        <taxon>Embryophyta</taxon>
        <taxon>Tracheophyta</taxon>
        <taxon>Spermatophyta</taxon>
        <taxon>Magnoliopsida</taxon>
        <taxon>Liliopsida</taxon>
        <taxon>Poales</taxon>
        <taxon>Poaceae</taxon>
        <taxon>BOP clade</taxon>
        <taxon>Oryzoideae</taxon>
        <taxon>Oryzeae</taxon>
        <taxon>Oryzinae</taxon>
        <taxon>Oryza</taxon>
    </lineage>
</organism>
<evidence type="ECO:0000256" key="3">
    <source>
        <dbReference type="SAM" id="Phobius"/>
    </source>
</evidence>
<keyword evidence="6" id="KW-1185">Reference proteome</keyword>